<feature type="transmembrane region" description="Helical" evidence="2">
    <location>
        <begin position="160"/>
        <end position="183"/>
    </location>
</feature>
<keyword evidence="4" id="KW-1185">Reference proteome</keyword>
<feature type="compositionally biased region" description="Basic and acidic residues" evidence="1">
    <location>
        <begin position="201"/>
        <end position="221"/>
    </location>
</feature>
<proteinExistence type="predicted"/>
<keyword evidence="2" id="KW-0472">Membrane</keyword>
<sequence length="221" mass="25598">MRFQGAMKIVAMAETVAVLPIYPGHPSTVFLISGDESWYTYRLAWSGFSWLRAYPGPEPLSAKDDCPSEKWLWKDLLEETCEETPLKIRSRILEYEKPFYCRVCMFYFSIHSKSRQHNKVVQSQHFDINNYPDNTCTLCEYPYYNDANRKLHLESDEHKVSTLAFLLVTTCIITFFFIAAAAASVSHEIEASLVDPLNTSQEKEDATRNRTSEEPLWKETN</sequence>
<accession>A0ABQ8AR67</accession>
<protein>
    <recommendedName>
        <fullName evidence="5">C2H2-type domain-containing protein</fullName>
    </recommendedName>
</protein>
<comment type="caution">
    <text evidence="3">The sequence shown here is derived from an EMBL/GenBank/DDBJ whole genome shotgun (WGS) entry which is preliminary data.</text>
</comment>
<dbReference type="Proteomes" id="UP000824890">
    <property type="component" value="Unassembled WGS sequence"/>
</dbReference>
<evidence type="ECO:0000256" key="1">
    <source>
        <dbReference type="SAM" id="MobiDB-lite"/>
    </source>
</evidence>
<organism evidence="3 4">
    <name type="scientific">Brassica napus</name>
    <name type="common">Rape</name>
    <dbReference type="NCBI Taxonomy" id="3708"/>
    <lineage>
        <taxon>Eukaryota</taxon>
        <taxon>Viridiplantae</taxon>
        <taxon>Streptophyta</taxon>
        <taxon>Embryophyta</taxon>
        <taxon>Tracheophyta</taxon>
        <taxon>Spermatophyta</taxon>
        <taxon>Magnoliopsida</taxon>
        <taxon>eudicotyledons</taxon>
        <taxon>Gunneridae</taxon>
        <taxon>Pentapetalae</taxon>
        <taxon>rosids</taxon>
        <taxon>malvids</taxon>
        <taxon>Brassicales</taxon>
        <taxon>Brassicaceae</taxon>
        <taxon>Brassiceae</taxon>
        <taxon>Brassica</taxon>
    </lineage>
</organism>
<feature type="region of interest" description="Disordered" evidence="1">
    <location>
        <begin position="198"/>
        <end position="221"/>
    </location>
</feature>
<keyword evidence="2" id="KW-0812">Transmembrane</keyword>
<evidence type="ECO:0000313" key="4">
    <source>
        <dbReference type="Proteomes" id="UP000824890"/>
    </source>
</evidence>
<reference evidence="3 4" key="1">
    <citation type="submission" date="2021-05" db="EMBL/GenBank/DDBJ databases">
        <title>Genome Assembly of Synthetic Allotetraploid Brassica napus Reveals Homoeologous Exchanges between Subgenomes.</title>
        <authorList>
            <person name="Davis J.T."/>
        </authorList>
    </citation>
    <scope>NUCLEOTIDE SEQUENCE [LARGE SCALE GENOMIC DNA]</scope>
    <source>
        <strain evidence="4">cv. Da-Ae</strain>
        <tissue evidence="3">Seedling</tissue>
    </source>
</reference>
<dbReference type="EMBL" id="JAGKQM010000013">
    <property type="protein sequence ID" value="KAH0895036.1"/>
    <property type="molecule type" value="Genomic_DNA"/>
</dbReference>
<name>A0ABQ8AR67_BRANA</name>
<evidence type="ECO:0000313" key="3">
    <source>
        <dbReference type="EMBL" id="KAH0895036.1"/>
    </source>
</evidence>
<evidence type="ECO:0008006" key="5">
    <source>
        <dbReference type="Google" id="ProtNLM"/>
    </source>
</evidence>
<keyword evidence="2" id="KW-1133">Transmembrane helix</keyword>
<evidence type="ECO:0000256" key="2">
    <source>
        <dbReference type="SAM" id="Phobius"/>
    </source>
</evidence>
<gene>
    <name evidence="3" type="ORF">HID58_057465</name>
</gene>